<dbReference type="InterPro" id="IPR002509">
    <property type="entry name" value="NODB_dom"/>
</dbReference>
<keyword evidence="1" id="KW-0812">Transmembrane</keyword>
<dbReference type="PROSITE" id="PS51257">
    <property type="entry name" value="PROKAR_LIPOPROTEIN"/>
    <property type="match status" value="1"/>
</dbReference>
<feature type="transmembrane region" description="Helical" evidence="1">
    <location>
        <begin position="12"/>
        <end position="33"/>
    </location>
</feature>
<dbReference type="PANTHER" id="PTHR10587">
    <property type="entry name" value="GLYCOSYL TRANSFERASE-RELATED"/>
    <property type="match status" value="1"/>
</dbReference>
<accession>A0A858BQS1</accession>
<organism evidence="3 4">
    <name type="scientific">Aminipila butyrica</name>
    <dbReference type="NCBI Taxonomy" id="433296"/>
    <lineage>
        <taxon>Bacteria</taxon>
        <taxon>Bacillati</taxon>
        <taxon>Bacillota</taxon>
        <taxon>Clostridia</taxon>
        <taxon>Peptostreptococcales</taxon>
        <taxon>Anaerovoracaceae</taxon>
        <taxon>Aminipila</taxon>
    </lineage>
</organism>
<dbReference type="PROSITE" id="PS51677">
    <property type="entry name" value="NODB"/>
    <property type="match status" value="1"/>
</dbReference>
<dbReference type="InterPro" id="IPR050248">
    <property type="entry name" value="Polysacc_deacetylase_ArnD"/>
</dbReference>
<dbReference type="Proteomes" id="UP000466848">
    <property type="component" value="Chromosome"/>
</dbReference>
<dbReference type="RefSeq" id="WP_163065141.1">
    <property type="nucleotide sequence ID" value="NZ_CP048649.1"/>
</dbReference>
<dbReference type="CDD" id="cd10944">
    <property type="entry name" value="CE4_SmPgdA_like"/>
    <property type="match status" value="1"/>
</dbReference>
<keyword evidence="1" id="KW-1133">Transmembrane helix</keyword>
<dbReference type="PANTHER" id="PTHR10587:SF125">
    <property type="entry name" value="POLYSACCHARIDE DEACETYLASE YHEN-RELATED"/>
    <property type="match status" value="1"/>
</dbReference>
<keyword evidence="4" id="KW-1185">Reference proteome</keyword>
<evidence type="ECO:0000256" key="1">
    <source>
        <dbReference type="SAM" id="Phobius"/>
    </source>
</evidence>
<evidence type="ECO:0000259" key="2">
    <source>
        <dbReference type="PROSITE" id="PS51677"/>
    </source>
</evidence>
<dbReference type="Gene3D" id="3.20.20.370">
    <property type="entry name" value="Glycoside hydrolase/deacetylase"/>
    <property type="match status" value="1"/>
</dbReference>
<gene>
    <name evidence="3" type="ORF">Ami103574_02350</name>
</gene>
<dbReference type="GO" id="GO:0005975">
    <property type="term" value="P:carbohydrate metabolic process"/>
    <property type="evidence" value="ECO:0007669"/>
    <property type="project" value="InterPro"/>
</dbReference>
<name>A0A858BQS1_9FIRM</name>
<dbReference type="AlphaFoldDB" id="A0A858BQS1"/>
<reference evidence="3 4" key="1">
    <citation type="submission" date="2020-02" db="EMBL/GenBank/DDBJ databases">
        <authorList>
            <person name="Kim Y.B."/>
            <person name="Roh S.W."/>
        </authorList>
    </citation>
    <scope>NUCLEOTIDE SEQUENCE [LARGE SCALE GENOMIC DNA]</scope>
    <source>
        <strain evidence="3 4">DSM 103574</strain>
    </source>
</reference>
<feature type="domain" description="NodB homology" evidence="2">
    <location>
        <begin position="98"/>
        <end position="287"/>
    </location>
</feature>
<dbReference type="KEGG" id="abut:Ami103574_02350"/>
<sequence>MYFRSVQFYKHLILIAIALVVLASIGSCALLAVSNHQMKKVLKENGLALTGENAASFSPAKKQTEAQRLYYPASFDYQQLYPNLFIDNDYNYLPDQPHSVYLTFDDGPSSLTSQILDILKKYHIKATFFIVYNDSPEAQVLYKRMIAEGHTIGVHSTTHQYQTIYRSAGAFLDDFAQTALMLEQSTGVKPEIFRFPGGSINSYNKAVYPQIIAEMLRRGYTYYDWNVSADDATGGATRQQIYSNVINEVQKYDRSIVLLHDLSNKTDTASALPAIIDKLTEEGYSFYPLTKEVRPVAFNYID</sequence>
<dbReference type="Pfam" id="PF01522">
    <property type="entry name" value="Polysacc_deac_1"/>
    <property type="match status" value="1"/>
</dbReference>
<evidence type="ECO:0000313" key="4">
    <source>
        <dbReference type="Proteomes" id="UP000466848"/>
    </source>
</evidence>
<dbReference type="SUPFAM" id="SSF88713">
    <property type="entry name" value="Glycoside hydrolase/deacetylase"/>
    <property type="match status" value="1"/>
</dbReference>
<dbReference type="GO" id="GO:0016810">
    <property type="term" value="F:hydrolase activity, acting on carbon-nitrogen (but not peptide) bonds"/>
    <property type="evidence" value="ECO:0007669"/>
    <property type="project" value="InterPro"/>
</dbReference>
<evidence type="ECO:0000313" key="3">
    <source>
        <dbReference type="EMBL" id="QIB68221.1"/>
    </source>
</evidence>
<dbReference type="InterPro" id="IPR011330">
    <property type="entry name" value="Glyco_hydro/deAcase_b/a-brl"/>
</dbReference>
<dbReference type="EMBL" id="CP048649">
    <property type="protein sequence ID" value="QIB68221.1"/>
    <property type="molecule type" value="Genomic_DNA"/>
</dbReference>
<keyword evidence="1" id="KW-0472">Membrane</keyword>
<proteinExistence type="predicted"/>
<protein>
    <submittedName>
        <fullName evidence="3">Polysaccharide deacetylase</fullName>
    </submittedName>
</protein>